<organism evidence="4 5">
    <name type="scientific">Sphingomonas desiccabilis</name>
    <dbReference type="NCBI Taxonomy" id="429134"/>
    <lineage>
        <taxon>Bacteria</taxon>
        <taxon>Pseudomonadati</taxon>
        <taxon>Pseudomonadota</taxon>
        <taxon>Alphaproteobacteria</taxon>
        <taxon>Sphingomonadales</taxon>
        <taxon>Sphingomonadaceae</taxon>
        <taxon>Sphingomonas</taxon>
    </lineage>
</organism>
<evidence type="ECO:0000259" key="3">
    <source>
        <dbReference type="Pfam" id="PF08450"/>
    </source>
</evidence>
<feature type="chain" id="PRO_5020535527" evidence="2">
    <location>
        <begin position="22"/>
        <end position="336"/>
    </location>
</feature>
<dbReference type="OrthoDB" id="30052at2"/>
<reference evidence="4 5" key="1">
    <citation type="submission" date="2019-01" db="EMBL/GenBank/DDBJ databases">
        <title>Sphingomonas mucosissima sp. nov. and Sphingomonas desiccabilis sp. nov., from biological soil crusts in the Colorado Plateau, USA.</title>
        <authorList>
            <person name="Zhu D."/>
        </authorList>
    </citation>
    <scope>NUCLEOTIDE SEQUENCE [LARGE SCALE GENOMIC DNA]</scope>
    <source>
        <strain evidence="4 5">CP1D</strain>
    </source>
</reference>
<dbReference type="Gene3D" id="2.120.10.30">
    <property type="entry name" value="TolB, C-terminal domain"/>
    <property type="match status" value="1"/>
</dbReference>
<evidence type="ECO:0000256" key="1">
    <source>
        <dbReference type="ARBA" id="ARBA00022801"/>
    </source>
</evidence>
<dbReference type="SUPFAM" id="SSF63829">
    <property type="entry name" value="Calcium-dependent phosphotriesterase"/>
    <property type="match status" value="1"/>
</dbReference>
<sequence>MRRRDLLGAGMALPLASGVLAAPAPALPRGIRRLSPKLDAILDANAPVEMLGGGYQWSEGPVWVPRGGGMLLFSDVPANRMWRWRRDKGFDLFLEPSGLVGPIPKSIREAGSNGLALDGRGRLLIADSGSRVVARLDFATKRKTTVVDRFEGKRFNSPNDVICASDGALYFTDPPYGLAGEGESPLRELDFCGVYRLAPDGRLEVLDRSLTRPNGIALSPDEGTLYVAVSDPKGPVLVAYTLDARGMPTAKRVLVDFAADVAAGLPGLPDGMKVAAEGHLFASGPGGMHVLSPEGERLGLIQSGDVISNCTIGEGGAALYMSSNHAIARVALKPRG</sequence>
<protein>
    <submittedName>
        <fullName evidence="4">SMP-30/gluconolactonase/LRE family protein</fullName>
    </submittedName>
</protein>
<name>A0A4Q2IT18_9SPHN</name>
<dbReference type="PANTHER" id="PTHR47572">
    <property type="entry name" value="LIPOPROTEIN-RELATED"/>
    <property type="match status" value="1"/>
</dbReference>
<comment type="caution">
    <text evidence="4">The sequence shown here is derived from an EMBL/GenBank/DDBJ whole genome shotgun (WGS) entry which is preliminary data.</text>
</comment>
<dbReference type="InterPro" id="IPR051262">
    <property type="entry name" value="SMP-30/CGR1_Lactonase"/>
</dbReference>
<feature type="signal peptide" evidence="2">
    <location>
        <begin position="1"/>
        <end position="21"/>
    </location>
</feature>
<dbReference type="InterPro" id="IPR013658">
    <property type="entry name" value="SGL"/>
</dbReference>
<feature type="domain" description="SMP-30/Gluconolactonase/LRE-like region" evidence="3">
    <location>
        <begin position="57"/>
        <end position="324"/>
    </location>
</feature>
<keyword evidence="5" id="KW-1185">Reference proteome</keyword>
<dbReference type="AlphaFoldDB" id="A0A4Q2IT18"/>
<evidence type="ECO:0000256" key="2">
    <source>
        <dbReference type="SAM" id="SignalP"/>
    </source>
</evidence>
<dbReference type="PANTHER" id="PTHR47572:SF4">
    <property type="entry name" value="LACTONASE DRP35"/>
    <property type="match status" value="1"/>
</dbReference>
<evidence type="ECO:0000313" key="4">
    <source>
        <dbReference type="EMBL" id="RXZ31590.1"/>
    </source>
</evidence>
<dbReference type="InterPro" id="IPR011042">
    <property type="entry name" value="6-blade_b-propeller_TolB-like"/>
</dbReference>
<evidence type="ECO:0000313" key="5">
    <source>
        <dbReference type="Proteomes" id="UP000292347"/>
    </source>
</evidence>
<accession>A0A4Q2IT18</accession>
<keyword evidence="1" id="KW-0378">Hydrolase</keyword>
<gene>
    <name evidence="4" type="ORF">EO081_10160</name>
</gene>
<dbReference type="EMBL" id="SDPT01000002">
    <property type="protein sequence ID" value="RXZ31590.1"/>
    <property type="molecule type" value="Genomic_DNA"/>
</dbReference>
<dbReference type="Proteomes" id="UP000292347">
    <property type="component" value="Unassembled WGS sequence"/>
</dbReference>
<dbReference type="GO" id="GO:0016787">
    <property type="term" value="F:hydrolase activity"/>
    <property type="evidence" value="ECO:0007669"/>
    <property type="project" value="UniProtKB-KW"/>
</dbReference>
<dbReference type="Pfam" id="PF08450">
    <property type="entry name" value="SGL"/>
    <property type="match status" value="1"/>
</dbReference>
<keyword evidence="2" id="KW-0732">Signal</keyword>
<proteinExistence type="predicted"/>